<protein>
    <submittedName>
        <fullName evidence="2">Uncharacterized protein</fullName>
    </submittedName>
</protein>
<evidence type="ECO:0000313" key="2">
    <source>
        <dbReference type="EMBL" id="GKV32385.1"/>
    </source>
</evidence>
<sequence length="123" mass="12773">MEETSSRKEMTKPGAPAAIINYPSFLQVALKAILKCLGIENMMQQNPCTDGKVNEAAAACCPEFSATDQQAADPPTITATDPPTDAQADPPTSSTTEDDAPERVSLAVPPRPGTSSGSGPQIN</sequence>
<feature type="region of interest" description="Disordered" evidence="1">
    <location>
        <begin position="66"/>
        <end position="123"/>
    </location>
</feature>
<proteinExistence type="predicted"/>
<dbReference type="Proteomes" id="UP001054252">
    <property type="component" value="Unassembled WGS sequence"/>
</dbReference>
<organism evidence="2 3">
    <name type="scientific">Rubroshorea leprosula</name>
    <dbReference type="NCBI Taxonomy" id="152421"/>
    <lineage>
        <taxon>Eukaryota</taxon>
        <taxon>Viridiplantae</taxon>
        <taxon>Streptophyta</taxon>
        <taxon>Embryophyta</taxon>
        <taxon>Tracheophyta</taxon>
        <taxon>Spermatophyta</taxon>
        <taxon>Magnoliopsida</taxon>
        <taxon>eudicotyledons</taxon>
        <taxon>Gunneridae</taxon>
        <taxon>Pentapetalae</taxon>
        <taxon>rosids</taxon>
        <taxon>malvids</taxon>
        <taxon>Malvales</taxon>
        <taxon>Dipterocarpaceae</taxon>
        <taxon>Rubroshorea</taxon>
    </lineage>
</organism>
<gene>
    <name evidence="2" type="ORF">SLEP1_g40996</name>
</gene>
<evidence type="ECO:0000313" key="3">
    <source>
        <dbReference type="Proteomes" id="UP001054252"/>
    </source>
</evidence>
<evidence type="ECO:0000256" key="1">
    <source>
        <dbReference type="SAM" id="MobiDB-lite"/>
    </source>
</evidence>
<comment type="caution">
    <text evidence="2">The sequence shown here is derived from an EMBL/GenBank/DDBJ whole genome shotgun (WGS) entry which is preliminary data.</text>
</comment>
<keyword evidence="3" id="KW-1185">Reference proteome</keyword>
<feature type="compositionally biased region" description="Low complexity" evidence="1">
    <location>
        <begin position="69"/>
        <end position="92"/>
    </location>
</feature>
<dbReference type="AlphaFoldDB" id="A0AAV5L5Q4"/>
<accession>A0AAV5L5Q4</accession>
<name>A0AAV5L5Q4_9ROSI</name>
<dbReference type="EMBL" id="BPVZ01000095">
    <property type="protein sequence ID" value="GKV32385.1"/>
    <property type="molecule type" value="Genomic_DNA"/>
</dbReference>
<feature type="compositionally biased region" description="Low complexity" evidence="1">
    <location>
        <begin position="113"/>
        <end position="123"/>
    </location>
</feature>
<reference evidence="2 3" key="1">
    <citation type="journal article" date="2021" name="Commun. Biol.">
        <title>The genome of Shorea leprosula (Dipterocarpaceae) highlights the ecological relevance of drought in aseasonal tropical rainforests.</title>
        <authorList>
            <person name="Ng K.K.S."/>
            <person name="Kobayashi M.J."/>
            <person name="Fawcett J.A."/>
            <person name="Hatakeyama M."/>
            <person name="Paape T."/>
            <person name="Ng C.H."/>
            <person name="Ang C.C."/>
            <person name="Tnah L.H."/>
            <person name="Lee C.T."/>
            <person name="Nishiyama T."/>
            <person name="Sese J."/>
            <person name="O'Brien M.J."/>
            <person name="Copetti D."/>
            <person name="Mohd Noor M.I."/>
            <person name="Ong R.C."/>
            <person name="Putra M."/>
            <person name="Sireger I.Z."/>
            <person name="Indrioko S."/>
            <person name="Kosugi Y."/>
            <person name="Izuno A."/>
            <person name="Isagi Y."/>
            <person name="Lee S.L."/>
            <person name="Shimizu K.K."/>
        </authorList>
    </citation>
    <scope>NUCLEOTIDE SEQUENCE [LARGE SCALE GENOMIC DNA]</scope>
    <source>
        <strain evidence="2">214</strain>
    </source>
</reference>